<sequence>MIQLALLSLFVATVAGQGRTTGLQAFNPHQLRHNVRSLYLLMDNPTGADFTCARWNFGTGIAHQKSKNKPGWEMQCYASHYCGSTFGLFNHVYCKDWYPSTFYDDYTAWSVLPAHKAKSEKLLVYMDNRLGNRWAFGLNNCISTVLFPVFGNDKNNPGKDLFYAVQLTPTFVEQVAKHSSVKPSYNSGRRCASSSDVLLEVDMTCAISYVHASPYFLSKPISSCFKFQPSSVLPSRSGVNYLTYETKDFAKILSDEYGVELQYTDLVTEIPDSEIVTFLGSKVLKEVPFVGGLLAAGFTKVYKHFADPKKVKEVLMSEFKVDVDESALKAALAELSQLGLLREP</sequence>
<keyword evidence="1" id="KW-0732">Signal</keyword>
<keyword evidence="3" id="KW-1185">Reference proteome</keyword>
<dbReference type="EMBL" id="MCFE01000399">
    <property type="protein sequence ID" value="ORX90127.1"/>
    <property type="molecule type" value="Genomic_DNA"/>
</dbReference>
<comment type="caution">
    <text evidence="2">The sequence shown here is derived from an EMBL/GenBank/DDBJ whole genome shotgun (WGS) entry which is preliminary data.</text>
</comment>
<evidence type="ECO:0000313" key="3">
    <source>
        <dbReference type="Proteomes" id="UP000193498"/>
    </source>
</evidence>
<protein>
    <submittedName>
        <fullName evidence="2">Uncharacterized protein</fullName>
    </submittedName>
</protein>
<name>A0A1Y1XWI4_9FUNG</name>
<dbReference type="InParanoid" id="A0A1Y1XWI4"/>
<evidence type="ECO:0000256" key="1">
    <source>
        <dbReference type="SAM" id="SignalP"/>
    </source>
</evidence>
<accession>A0A1Y1XWI4</accession>
<dbReference type="AlphaFoldDB" id="A0A1Y1XWI4"/>
<gene>
    <name evidence="2" type="ORF">K493DRAFT_357257</name>
</gene>
<reference evidence="2 3" key="1">
    <citation type="submission" date="2016-07" db="EMBL/GenBank/DDBJ databases">
        <title>Pervasive Adenine N6-methylation of Active Genes in Fungi.</title>
        <authorList>
            <consortium name="DOE Joint Genome Institute"/>
            <person name="Mondo S.J."/>
            <person name="Dannebaum R.O."/>
            <person name="Kuo R.C."/>
            <person name="Labutti K."/>
            <person name="Haridas S."/>
            <person name="Kuo A."/>
            <person name="Salamov A."/>
            <person name="Ahrendt S.R."/>
            <person name="Lipzen A."/>
            <person name="Sullivan W."/>
            <person name="Andreopoulos W.B."/>
            <person name="Clum A."/>
            <person name="Lindquist E."/>
            <person name="Daum C."/>
            <person name="Ramamoorthy G.K."/>
            <person name="Gryganskyi A."/>
            <person name="Culley D."/>
            <person name="Magnuson J.K."/>
            <person name="James T.Y."/>
            <person name="O'Malley M.A."/>
            <person name="Stajich J.E."/>
            <person name="Spatafora J.W."/>
            <person name="Visel A."/>
            <person name="Grigoriev I.V."/>
        </authorList>
    </citation>
    <scope>NUCLEOTIDE SEQUENCE [LARGE SCALE GENOMIC DNA]</scope>
    <source>
        <strain evidence="2 3">CBS 931.73</strain>
    </source>
</reference>
<feature type="chain" id="PRO_5012282285" evidence="1">
    <location>
        <begin position="17"/>
        <end position="344"/>
    </location>
</feature>
<proteinExistence type="predicted"/>
<dbReference type="Proteomes" id="UP000193498">
    <property type="component" value="Unassembled WGS sequence"/>
</dbReference>
<feature type="signal peptide" evidence="1">
    <location>
        <begin position="1"/>
        <end position="16"/>
    </location>
</feature>
<organism evidence="2 3">
    <name type="scientific">Basidiobolus meristosporus CBS 931.73</name>
    <dbReference type="NCBI Taxonomy" id="1314790"/>
    <lineage>
        <taxon>Eukaryota</taxon>
        <taxon>Fungi</taxon>
        <taxon>Fungi incertae sedis</taxon>
        <taxon>Zoopagomycota</taxon>
        <taxon>Entomophthoromycotina</taxon>
        <taxon>Basidiobolomycetes</taxon>
        <taxon>Basidiobolales</taxon>
        <taxon>Basidiobolaceae</taxon>
        <taxon>Basidiobolus</taxon>
    </lineage>
</organism>
<evidence type="ECO:0000313" key="2">
    <source>
        <dbReference type="EMBL" id="ORX90127.1"/>
    </source>
</evidence>